<feature type="domain" description="Signal transduction histidine kinase subgroup 3 dimerisation and phosphoacceptor" evidence="11">
    <location>
        <begin position="69"/>
        <end position="134"/>
    </location>
</feature>
<dbReference type="PANTHER" id="PTHR24421:SF10">
    <property type="entry name" value="NITRATE_NITRITE SENSOR PROTEIN NARQ"/>
    <property type="match status" value="1"/>
</dbReference>
<dbReference type="Pfam" id="PF02518">
    <property type="entry name" value="HATPase_c"/>
    <property type="match status" value="1"/>
</dbReference>
<evidence type="ECO:0000259" key="10">
    <source>
        <dbReference type="Pfam" id="PF02518"/>
    </source>
</evidence>
<dbReference type="EC" id="2.7.13.3" evidence="2"/>
<keyword evidence="7" id="KW-0067">ATP-binding</keyword>
<name>A0A1M7PNR6_9FLAO</name>
<dbReference type="InterPro" id="IPR011712">
    <property type="entry name" value="Sig_transdc_His_kin_sub3_dim/P"/>
</dbReference>
<evidence type="ECO:0000256" key="2">
    <source>
        <dbReference type="ARBA" id="ARBA00012438"/>
    </source>
</evidence>
<dbReference type="AlphaFoldDB" id="A0A1M7PNR6"/>
<dbReference type="RefSeq" id="WP_073211494.1">
    <property type="nucleotide sequence ID" value="NZ_FRCL01000020.1"/>
</dbReference>
<comment type="catalytic activity">
    <reaction evidence="1">
        <text>ATP + protein L-histidine = ADP + protein N-phospho-L-histidine.</text>
        <dbReference type="EC" id="2.7.13.3"/>
    </reaction>
</comment>
<proteinExistence type="predicted"/>
<keyword evidence="9" id="KW-1133">Transmembrane helix</keyword>
<dbReference type="STRING" id="178356.SAMN05216269_12029"/>
<evidence type="ECO:0000256" key="9">
    <source>
        <dbReference type="SAM" id="Phobius"/>
    </source>
</evidence>
<dbReference type="GO" id="GO:0016020">
    <property type="term" value="C:membrane"/>
    <property type="evidence" value="ECO:0007669"/>
    <property type="project" value="InterPro"/>
</dbReference>
<evidence type="ECO:0000256" key="8">
    <source>
        <dbReference type="ARBA" id="ARBA00023012"/>
    </source>
</evidence>
<evidence type="ECO:0000256" key="4">
    <source>
        <dbReference type="ARBA" id="ARBA00022679"/>
    </source>
</evidence>
<dbReference type="InterPro" id="IPR003594">
    <property type="entry name" value="HATPase_dom"/>
</dbReference>
<dbReference type="Gene3D" id="3.30.565.10">
    <property type="entry name" value="Histidine kinase-like ATPase, C-terminal domain"/>
    <property type="match status" value="1"/>
</dbReference>
<evidence type="ECO:0000259" key="11">
    <source>
        <dbReference type="Pfam" id="PF07730"/>
    </source>
</evidence>
<keyword evidence="9" id="KW-0812">Transmembrane</keyword>
<dbReference type="GO" id="GO:0046983">
    <property type="term" value="F:protein dimerization activity"/>
    <property type="evidence" value="ECO:0007669"/>
    <property type="project" value="InterPro"/>
</dbReference>
<keyword evidence="8" id="KW-0902">Two-component regulatory system</keyword>
<evidence type="ECO:0000313" key="12">
    <source>
        <dbReference type="EMBL" id="SHN18924.1"/>
    </source>
</evidence>
<dbReference type="InterPro" id="IPR050482">
    <property type="entry name" value="Sensor_HK_TwoCompSys"/>
</dbReference>
<dbReference type="GO" id="GO:0005524">
    <property type="term" value="F:ATP binding"/>
    <property type="evidence" value="ECO:0007669"/>
    <property type="project" value="UniProtKB-KW"/>
</dbReference>
<keyword evidence="9" id="KW-0472">Membrane</keyword>
<keyword evidence="4" id="KW-0808">Transferase</keyword>
<keyword evidence="5" id="KW-0547">Nucleotide-binding</keyword>
<accession>A0A1M7PNR6</accession>
<evidence type="ECO:0000256" key="5">
    <source>
        <dbReference type="ARBA" id="ARBA00022741"/>
    </source>
</evidence>
<dbReference type="Gene3D" id="1.20.5.1930">
    <property type="match status" value="1"/>
</dbReference>
<protein>
    <recommendedName>
        <fullName evidence="2">histidine kinase</fullName>
        <ecNumber evidence="2">2.7.13.3</ecNumber>
    </recommendedName>
</protein>
<dbReference type="Pfam" id="PF07730">
    <property type="entry name" value="HisKA_3"/>
    <property type="match status" value="1"/>
</dbReference>
<dbReference type="Proteomes" id="UP000184092">
    <property type="component" value="Unassembled WGS sequence"/>
</dbReference>
<dbReference type="EMBL" id="FRCL01000020">
    <property type="protein sequence ID" value="SHN18924.1"/>
    <property type="molecule type" value="Genomic_DNA"/>
</dbReference>
<dbReference type="InterPro" id="IPR036890">
    <property type="entry name" value="HATPase_C_sf"/>
</dbReference>
<feature type="domain" description="Histidine kinase/HSP90-like ATPase" evidence="10">
    <location>
        <begin position="176"/>
        <end position="261"/>
    </location>
</feature>
<evidence type="ECO:0000256" key="6">
    <source>
        <dbReference type="ARBA" id="ARBA00022777"/>
    </source>
</evidence>
<dbReference type="CDD" id="cd16917">
    <property type="entry name" value="HATPase_UhpB-NarQ-NarX-like"/>
    <property type="match status" value="1"/>
</dbReference>
<dbReference type="GO" id="GO:0000155">
    <property type="term" value="F:phosphorelay sensor kinase activity"/>
    <property type="evidence" value="ECO:0007669"/>
    <property type="project" value="InterPro"/>
</dbReference>
<keyword evidence="6 12" id="KW-0418">Kinase</keyword>
<dbReference type="SUPFAM" id="SSF55874">
    <property type="entry name" value="ATPase domain of HSP90 chaperone/DNA topoisomerase II/histidine kinase"/>
    <property type="match status" value="1"/>
</dbReference>
<dbReference type="PANTHER" id="PTHR24421">
    <property type="entry name" value="NITRATE/NITRITE SENSOR PROTEIN NARX-RELATED"/>
    <property type="match status" value="1"/>
</dbReference>
<evidence type="ECO:0000313" key="13">
    <source>
        <dbReference type="Proteomes" id="UP000184092"/>
    </source>
</evidence>
<evidence type="ECO:0000256" key="7">
    <source>
        <dbReference type="ARBA" id="ARBA00022840"/>
    </source>
</evidence>
<dbReference type="OrthoDB" id="9778366at2"/>
<evidence type="ECO:0000256" key="3">
    <source>
        <dbReference type="ARBA" id="ARBA00022553"/>
    </source>
</evidence>
<feature type="transmembrane region" description="Helical" evidence="9">
    <location>
        <begin position="14"/>
        <end position="35"/>
    </location>
</feature>
<sequence length="263" mass="29757">MKVNTLHENDIIEIILYTCFAFLLMGIVMVLFFYFSRKKIIQKELEKKDLEIQYQKELLSAVIITQEEERKRIAQDLHDDISSKLNVVSLNSHLLNTPNLSSGEVSEITANIINLTAKALDNSRKIAHGLLPPVLDKFGLHAGVEELCLEFSSAKLISVNYENNVSFDILDNDRHLHVFRILQELMNNSLRHGKATLISILFENDKDGKICYYSDNGIGFDIANHKNQKGLGMKNIESRVAFLKGTIAMDSSINNGISVVFNF</sequence>
<gene>
    <name evidence="12" type="ORF">SAMN05216269_12029</name>
</gene>
<keyword evidence="13" id="KW-1185">Reference proteome</keyword>
<organism evidence="12 13">
    <name type="scientific">Flavobacterium xinjiangense</name>
    <dbReference type="NCBI Taxonomy" id="178356"/>
    <lineage>
        <taxon>Bacteria</taxon>
        <taxon>Pseudomonadati</taxon>
        <taxon>Bacteroidota</taxon>
        <taxon>Flavobacteriia</taxon>
        <taxon>Flavobacteriales</taxon>
        <taxon>Flavobacteriaceae</taxon>
        <taxon>Flavobacterium</taxon>
    </lineage>
</organism>
<evidence type="ECO:0000256" key="1">
    <source>
        <dbReference type="ARBA" id="ARBA00000085"/>
    </source>
</evidence>
<reference evidence="13" key="1">
    <citation type="submission" date="2016-11" db="EMBL/GenBank/DDBJ databases">
        <authorList>
            <person name="Varghese N."/>
            <person name="Submissions S."/>
        </authorList>
    </citation>
    <scope>NUCLEOTIDE SEQUENCE [LARGE SCALE GENOMIC DNA]</scope>
    <source>
        <strain evidence="13">CGMCC 1.2749</strain>
    </source>
</reference>
<keyword evidence="3" id="KW-0597">Phosphoprotein</keyword>